<keyword evidence="2" id="KW-1185">Reference proteome</keyword>
<protein>
    <submittedName>
        <fullName evidence="1">Uncharacterized protein</fullName>
    </submittedName>
</protein>
<evidence type="ECO:0000313" key="1">
    <source>
        <dbReference type="EMBL" id="RST94827.1"/>
    </source>
</evidence>
<accession>A0A429ZM96</accession>
<sequence length="82" mass="9332">MAYDIGNFNKLGALYKLVDGINGDDFTSEDVKRMEEIIDEAINSTVDKSNALSFRYQTKEAIEEGRVAINKVRKAMVEQWNL</sequence>
<dbReference type="EMBL" id="NGJT01000006">
    <property type="protein sequence ID" value="RST94827.1"/>
    <property type="molecule type" value="Genomic_DNA"/>
</dbReference>
<comment type="caution">
    <text evidence="1">The sequence shown here is derived from an EMBL/GenBank/DDBJ whole genome shotgun (WGS) entry which is preliminary data.</text>
</comment>
<dbReference type="RefSeq" id="WP_207854460.1">
    <property type="nucleotide sequence ID" value="NZ_JAQEJV010000006.1"/>
</dbReference>
<dbReference type="AlphaFoldDB" id="A0A429ZM96"/>
<name>A0A429ZM96_9ENTE</name>
<proteinExistence type="predicted"/>
<evidence type="ECO:0000313" key="2">
    <source>
        <dbReference type="Proteomes" id="UP000288490"/>
    </source>
</evidence>
<organism evidence="1 2">
    <name type="scientific">Vagococcus bubulae</name>
    <dbReference type="NCBI Taxonomy" id="1977868"/>
    <lineage>
        <taxon>Bacteria</taxon>
        <taxon>Bacillati</taxon>
        <taxon>Bacillota</taxon>
        <taxon>Bacilli</taxon>
        <taxon>Lactobacillales</taxon>
        <taxon>Enterococcaceae</taxon>
        <taxon>Vagococcus</taxon>
    </lineage>
</organism>
<gene>
    <name evidence="1" type="ORF">CBF36_04675</name>
</gene>
<reference evidence="1 2" key="1">
    <citation type="submission" date="2017-05" db="EMBL/GenBank/DDBJ databases">
        <title>Vagococcus spp. assemblies.</title>
        <authorList>
            <person name="Gulvik C.A."/>
        </authorList>
    </citation>
    <scope>NUCLEOTIDE SEQUENCE [LARGE SCALE GENOMIC DNA]</scope>
    <source>
        <strain evidence="1 2">SS1994</strain>
    </source>
</reference>
<dbReference type="Proteomes" id="UP000288490">
    <property type="component" value="Unassembled WGS sequence"/>
</dbReference>